<evidence type="ECO:0000313" key="2">
    <source>
        <dbReference type="EMBL" id="KAK4101281.1"/>
    </source>
</evidence>
<dbReference type="Proteomes" id="UP001305647">
    <property type="component" value="Unassembled WGS sequence"/>
</dbReference>
<keyword evidence="3" id="KW-1185">Reference proteome</keyword>
<comment type="caution">
    <text evidence="2">The sequence shown here is derived from an EMBL/GenBank/DDBJ whole genome shotgun (WGS) entry which is preliminary data.</text>
</comment>
<organism evidence="2 3">
    <name type="scientific">Parathielavia hyrcaniae</name>
    <dbReference type="NCBI Taxonomy" id="113614"/>
    <lineage>
        <taxon>Eukaryota</taxon>
        <taxon>Fungi</taxon>
        <taxon>Dikarya</taxon>
        <taxon>Ascomycota</taxon>
        <taxon>Pezizomycotina</taxon>
        <taxon>Sordariomycetes</taxon>
        <taxon>Sordariomycetidae</taxon>
        <taxon>Sordariales</taxon>
        <taxon>Chaetomiaceae</taxon>
        <taxon>Parathielavia</taxon>
    </lineage>
</organism>
<dbReference type="EMBL" id="MU863636">
    <property type="protein sequence ID" value="KAK4101281.1"/>
    <property type="molecule type" value="Genomic_DNA"/>
</dbReference>
<dbReference type="AlphaFoldDB" id="A0AAN6Q5C8"/>
<name>A0AAN6Q5C8_9PEZI</name>
<feature type="region of interest" description="Disordered" evidence="1">
    <location>
        <begin position="282"/>
        <end position="311"/>
    </location>
</feature>
<evidence type="ECO:0000256" key="1">
    <source>
        <dbReference type="SAM" id="MobiDB-lite"/>
    </source>
</evidence>
<reference evidence="2" key="2">
    <citation type="submission" date="2023-05" db="EMBL/GenBank/DDBJ databases">
        <authorList>
            <consortium name="Lawrence Berkeley National Laboratory"/>
            <person name="Steindorff A."/>
            <person name="Hensen N."/>
            <person name="Bonometti L."/>
            <person name="Westerberg I."/>
            <person name="Brannstrom I.O."/>
            <person name="Guillou S."/>
            <person name="Cros-Aarteil S."/>
            <person name="Calhoun S."/>
            <person name="Haridas S."/>
            <person name="Kuo A."/>
            <person name="Mondo S."/>
            <person name="Pangilinan J."/>
            <person name="Riley R."/>
            <person name="Labutti K."/>
            <person name="Andreopoulos B."/>
            <person name="Lipzen A."/>
            <person name="Chen C."/>
            <person name="Yanf M."/>
            <person name="Daum C."/>
            <person name="Ng V."/>
            <person name="Clum A."/>
            <person name="Ohm R."/>
            <person name="Martin F."/>
            <person name="Silar P."/>
            <person name="Natvig D."/>
            <person name="Lalanne C."/>
            <person name="Gautier V."/>
            <person name="Ament-Velasquez S.L."/>
            <person name="Kruys A."/>
            <person name="Hutchinson M.I."/>
            <person name="Powell A.J."/>
            <person name="Barry K."/>
            <person name="Miller A.N."/>
            <person name="Grigoriev I.V."/>
            <person name="Debuchy R."/>
            <person name="Gladieux P."/>
            <person name="Thoren M.H."/>
            <person name="Johannesson H."/>
        </authorList>
    </citation>
    <scope>NUCLEOTIDE SEQUENCE</scope>
    <source>
        <strain evidence="2">CBS 757.83</strain>
    </source>
</reference>
<sequence length="404" mass="44986">MRDGDIIRNGFSYSYGRFYAPVRVERIEGARLRAMFLPRLTAEANRLLRDHRDSFVRGQLLHYGVEYDKNDFSGNGTMLLKKLLQAGKCDKVPADIEELRSQMHKEWLATLTEDQLSGNPECVMERYFVDSTGSPDPTKTSDVVGITFPYFSGYRAGQLREAVNRLVVDKAAKNHGAIEKGEAEARERERASRHEAYLADARNPESGSGAPSPVGEYIVDSEDIESNWPESAQDMTLSVHETNTPGIYQANFDFGVAEGVMMLGTDERLLGQFCKENEYSEDDFHDEETLGSKRKGSSSMGVCDRRRKRAKAGGRPGKYFVRLKSRDTGISQIFSEATAGTIHFGGPGLSSFKGEVNIKALGEVVDITARKVSAVPQGPEYWESWSSYSDAASERARVGRWGGW</sequence>
<accession>A0AAN6Q5C8</accession>
<reference evidence="2" key="1">
    <citation type="journal article" date="2023" name="Mol. Phylogenet. Evol.">
        <title>Genome-scale phylogeny and comparative genomics of the fungal order Sordariales.</title>
        <authorList>
            <person name="Hensen N."/>
            <person name="Bonometti L."/>
            <person name="Westerberg I."/>
            <person name="Brannstrom I.O."/>
            <person name="Guillou S."/>
            <person name="Cros-Aarteil S."/>
            <person name="Calhoun S."/>
            <person name="Haridas S."/>
            <person name="Kuo A."/>
            <person name="Mondo S."/>
            <person name="Pangilinan J."/>
            <person name="Riley R."/>
            <person name="LaButti K."/>
            <person name="Andreopoulos B."/>
            <person name="Lipzen A."/>
            <person name="Chen C."/>
            <person name="Yan M."/>
            <person name="Daum C."/>
            <person name="Ng V."/>
            <person name="Clum A."/>
            <person name="Steindorff A."/>
            <person name="Ohm R.A."/>
            <person name="Martin F."/>
            <person name="Silar P."/>
            <person name="Natvig D.O."/>
            <person name="Lalanne C."/>
            <person name="Gautier V."/>
            <person name="Ament-Velasquez S.L."/>
            <person name="Kruys A."/>
            <person name="Hutchinson M.I."/>
            <person name="Powell A.J."/>
            <person name="Barry K."/>
            <person name="Miller A.N."/>
            <person name="Grigoriev I.V."/>
            <person name="Debuchy R."/>
            <person name="Gladieux P."/>
            <person name="Hiltunen Thoren M."/>
            <person name="Johannesson H."/>
        </authorList>
    </citation>
    <scope>NUCLEOTIDE SEQUENCE</scope>
    <source>
        <strain evidence="2">CBS 757.83</strain>
    </source>
</reference>
<proteinExistence type="predicted"/>
<gene>
    <name evidence="2" type="ORF">N658DRAFT_486301</name>
</gene>
<protein>
    <submittedName>
        <fullName evidence="2">Uncharacterized protein</fullName>
    </submittedName>
</protein>
<evidence type="ECO:0000313" key="3">
    <source>
        <dbReference type="Proteomes" id="UP001305647"/>
    </source>
</evidence>